<keyword evidence="4" id="KW-1185">Reference proteome</keyword>
<dbReference type="Gene3D" id="1.10.260.40">
    <property type="entry name" value="lambda repressor-like DNA-binding domains"/>
    <property type="match status" value="1"/>
</dbReference>
<evidence type="ECO:0000313" key="4">
    <source>
        <dbReference type="Proteomes" id="UP000242642"/>
    </source>
</evidence>
<reference evidence="4" key="1">
    <citation type="submission" date="2016-10" db="EMBL/GenBank/DDBJ databases">
        <authorList>
            <person name="Varghese N."/>
            <person name="Submissions S."/>
        </authorList>
    </citation>
    <scope>NUCLEOTIDE SEQUENCE [LARGE SCALE GENOMIC DNA]</scope>
    <source>
        <strain evidence="4">DSM 18579</strain>
    </source>
</reference>
<dbReference type="PANTHER" id="PTHR46558:SF4">
    <property type="entry name" value="DNA-BIDING PHAGE PROTEIN"/>
    <property type="match status" value="1"/>
</dbReference>
<protein>
    <submittedName>
        <fullName evidence="3">DNA-binding transcriptional regulator, XRE-family HTH domain</fullName>
    </submittedName>
</protein>
<evidence type="ECO:0000259" key="2">
    <source>
        <dbReference type="PROSITE" id="PS50943"/>
    </source>
</evidence>
<dbReference type="SMART" id="SM00530">
    <property type="entry name" value="HTH_XRE"/>
    <property type="match status" value="1"/>
</dbReference>
<dbReference type="Pfam" id="PF01381">
    <property type="entry name" value="HTH_3"/>
    <property type="match status" value="1"/>
</dbReference>
<dbReference type="STRING" id="1123402.SAMN02583745_01870"/>
<dbReference type="InterPro" id="IPR010982">
    <property type="entry name" value="Lambda_DNA-bd_dom_sf"/>
</dbReference>
<organism evidence="3 4">
    <name type="scientific">Thorsellia anophelis DSM 18579</name>
    <dbReference type="NCBI Taxonomy" id="1123402"/>
    <lineage>
        <taxon>Bacteria</taxon>
        <taxon>Pseudomonadati</taxon>
        <taxon>Pseudomonadota</taxon>
        <taxon>Gammaproteobacteria</taxon>
        <taxon>Enterobacterales</taxon>
        <taxon>Thorselliaceae</taxon>
        <taxon>Thorsellia</taxon>
    </lineage>
</organism>
<dbReference type="SUPFAM" id="SSF47413">
    <property type="entry name" value="lambda repressor-like DNA-binding domains"/>
    <property type="match status" value="1"/>
</dbReference>
<evidence type="ECO:0000313" key="3">
    <source>
        <dbReference type="EMBL" id="SET27848.1"/>
    </source>
</evidence>
<dbReference type="PANTHER" id="PTHR46558">
    <property type="entry name" value="TRACRIPTIONAL REGULATORY PROTEIN-RELATED-RELATED"/>
    <property type="match status" value="1"/>
</dbReference>
<dbReference type="OrthoDB" id="5772764at2"/>
<sequence>MLSKALKLIRQYHGYKQVELAEKLGISKSFLSEIEGNKKVVSVELLNKYAQIFDMPVSSLVFFSENIHNKNLLSSKFKKMATTKILKLMEWLVAKNEKNKETQTDF</sequence>
<dbReference type="RefSeq" id="WP_093320121.1">
    <property type="nucleotide sequence ID" value="NZ_FOHV01000014.1"/>
</dbReference>
<keyword evidence="1 3" id="KW-0238">DNA-binding</keyword>
<dbReference type="Proteomes" id="UP000242642">
    <property type="component" value="Unassembled WGS sequence"/>
</dbReference>
<accession>A0A1I0D6J0</accession>
<dbReference type="InterPro" id="IPR001387">
    <property type="entry name" value="Cro/C1-type_HTH"/>
</dbReference>
<name>A0A1I0D6J0_9GAMM</name>
<proteinExistence type="predicted"/>
<dbReference type="EMBL" id="FOHV01000014">
    <property type="protein sequence ID" value="SET27848.1"/>
    <property type="molecule type" value="Genomic_DNA"/>
</dbReference>
<dbReference type="PROSITE" id="PS50943">
    <property type="entry name" value="HTH_CROC1"/>
    <property type="match status" value="1"/>
</dbReference>
<evidence type="ECO:0000256" key="1">
    <source>
        <dbReference type="ARBA" id="ARBA00023125"/>
    </source>
</evidence>
<feature type="domain" description="HTH cro/C1-type" evidence="2">
    <location>
        <begin position="6"/>
        <end position="60"/>
    </location>
</feature>
<dbReference type="AlphaFoldDB" id="A0A1I0D6J0"/>
<dbReference type="CDD" id="cd00093">
    <property type="entry name" value="HTH_XRE"/>
    <property type="match status" value="1"/>
</dbReference>
<gene>
    <name evidence="3" type="ORF">SAMN02583745_01870</name>
</gene>
<dbReference type="GO" id="GO:0003677">
    <property type="term" value="F:DNA binding"/>
    <property type="evidence" value="ECO:0007669"/>
    <property type="project" value="UniProtKB-KW"/>
</dbReference>